<dbReference type="Proteomes" id="UP000559653">
    <property type="component" value="Unassembled WGS sequence"/>
</dbReference>
<evidence type="ECO:0000313" key="2">
    <source>
        <dbReference type="Proteomes" id="UP000559653"/>
    </source>
</evidence>
<gene>
    <name evidence="1" type="ORF">H2B03_07920</name>
</gene>
<protein>
    <submittedName>
        <fullName evidence="1">Uncharacterized protein</fullName>
    </submittedName>
</protein>
<name>A0AC60W073_9ARCH</name>
<reference evidence="1 2" key="1">
    <citation type="journal article" date="2020" name="Appl. Environ. Microbiol.">
        <title>Genomic Characteristics of a Novel Species of Ammonia-Oxidizing Archaea from the Jiulong River Estuary.</title>
        <authorList>
            <person name="Zou D."/>
            <person name="Wan R."/>
            <person name="Han L."/>
            <person name="Xu M.N."/>
            <person name="Liu Y."/>
            <person name="Liu H."/>
            <person name="Kao S.J."/>
            <person name="Li M."/>
        </authorList>
    </citation>
    <scope>NUCLEOTIDE SEQUENCE [LARGE SCALE GENOMIC DNA]</scope>
    <source>
        <strain evidence="1">W1bin1</strain>
    </source>
</reference>
<comment type="caution">
    <text evidence="1">The sequence shown here is derived from an EMBL/GenBank/DDBJ whole genome shotgun (WGS) entry which is preliminary data.</text>
</comment>
<dbReference type="EMBL" id="JACEMZ010000069">
    <property type="protein sequence ID" value="MBA4453072.1"/>
    <property type="molecule type" value="Genomic_DNA"/>
</dbReference>
<evidence type="ECO:0000313" key="1">
    <source>
        <dbReference type="EMBL" id="MBA4453072.1"/>
    </source>
</evidence>
<accession>A0AC60W073</accession>
<sequence length="308" mass="35598">MKLILILLISCMILPAFAEDYYYFQEQKLSAVPEFCIIEFEDPQLPGAPDMLYQITQNAIQEWEDKLVRHTGEKDGWDFTTKIISQERYDDLFSQDTCDVTIYFEREPTTQEERITAGHTYAMWGSADITIFYLEPVWVYTGQTSSINGDIYEIADISHFKNSLDPYNDETIKHEIGHALGLDHYPATTEEITKQNGIYLAPSIMTLSEDDFMIDRMEITDYDIRSLVNLYGEDGINEPDLWWVWDVVFYGLIILVTVLIVKRKFSKKQSKLLRVGSSESKCIRCNKDLQDNSNSICSECLQKDGFGI</sequence>
<proteinExistence type="predicted"/>
<organism evidence="1 2">
    <name type="scientific">Candidatus Nitrosomaritimum aestuariumsis</name>
    <dbReference type="NCBI Taxonomy" id="3342354"/>
    <lineage>
        <taxon>Archaea</taxon>
        <taxon>Nitrososphaerota</taxon>
        <taxon>Nitrososphaeria</taxon>
        <taxon>Nitrosopumilales</taxon>
        <taxon>Nitrosopumilaceae</taxon>
        <taxon>Candidatus Nitrosomaritimum</taxon>
    </lineage>
</organism>